<dbReference type="PANTHER" id="PTHR10885">
    <property type="entry name" value="ISOPENTENYL-DIPHOSPHATE DELTA-ISOMERASE"/>
    <property type="match status" value="1"/>
</dbReference>
<comment type="catalytic activity">
    <reaction evidence="10">
        <text>isopentenyl diphosphate = dimethylallyl diphosphate</text>
        <dbReference type="Rhea" id="RHEA:23284"/>
        <dbReference type="ChEBI" id="CHEBI:57623"/>
        <dbReference type="ChEBI" id="CHEBI:128769"/>
        <dbReference type="EC" id="5.3.3.2"/>
    </reaction>
</comment>
<comment type="pathway">
    <text evidence="1 10">Isoprenoid biosynthesis; dimethylallyl diphosphate biosynthesis; dimethylallyl diphosphate from isopentenyl diphosphate: step 1/1.</text>
</comment>
<dbReference type="EC" id="5.3.3.2" evidence="3 10"/>
<comment type="cofactor">
    <cofactor evidence="10">
        <name>Mn(2+)</name>
        <dbReference type="ChEBI" id="CHEBI:29035"/>
    </cofactor>
    <text evidence="10">Binds 1 Mn(2+) ion per subunit.</text>
</comment>
<evidence type="ECO:0000256" key="9">
    <source>
        <dbReference type="ARBA" id="ARBA00023235"/>
    </source>
</evidence>
<proteinExistence type="inferred from homology"/>
<evidence type="ECO:0000259" key="11">
    <source>
        <dbReference type="PROSITE" id="PS51462"/>
    </source>
</evidence>
<evidence type="ECO:0000256" key="8">
    <source>
        <dbReference type="ARBA" id="ARBA00023229"/>
    </source>
</evidence>
<keyword evidence="5 10" id="KW-0479">Metal-binding</keyword>
<dbReference type="Gene3D" id="3.90.79.10">
    <property type="entry name" value="Nucleoside Triphosphate Pyrophosphohydrolase"/>
    <property type="match status" value="1"/>
</dbReference>
<evidence type="ECO:0000256" key="5">
    <source>
        <dbReference type="ARBA" id="ARBA00022723"/>
    </source>
</evidence>
<dbReference type="InterPro" id="IPR000086">
    <property type="entry name" value="NUDIX_hydrolase_dom"/>
</dbReference>
<evidence type="ECO:0000313" key="12">
    <source>
        <dbReference type="EMBL" id="WPY00845.1"/>
    </source>
</evidence>
<feature type="active site" evidence="10">
    <location>
        <position position="68"/>
    </location>
</feature>
<gene>
    <name evidence="10" type="primary">idi</name>
    <name evidence="12" type="ORF">Trichorick_00734</name>
</gene>
<comment type="cofactor">
    <cofactor evidence="10">
        <name>Mg(2+)</name>
        <dbReference type="ChEBI" id="CHEBI:18420"/>
    </cofactor>
    <text evidence="10">Binds 1 Mg(2+) ion per subunit. The magnesium ion binds only when substrate is bound.</text>
</comment>
<reference evidence="12 13" key="1">
    <citation type="submission" date="2022-10" db="EMBL/GenBank/DDBJ databases">
        <title>Host association and intracellularity evolved multiple times independently in the Rickettsiales.</title>
        <authorList>
            <person name="Castelli M."/>
            <person name="Nardi T."/>
            <person name="Gammuto L."/>
            <person name="Bellinzona G."/>
            <person name="Sabaneyeva E."/>
            <person name="Potekhin A."/>
            <person name="Serra V."/>
            <person name="Petroni G."/>
            <person name="Sassera D."/>
        </authorList>
    </citation>
    <scope>NUCLEOTIDE SEQUENCE [LARGE SCALE GENOMIC DNA]</scope>
    <source>
        <strain evidence="12 13">Kr 154-4</strain>
    </source>
</reference>
<feature type="binding site" evidence="10">
    <location>
        <position position="33"/>
    </location>
    <ligand>
        <name>Mn(2+)</name>
        <dbReference type="ChEBI" id="CHEBI:29035"/>
    </ligand>
</feature>
<dbReference type="PIRSF" id="PIRSF018427">
    <property type="entry name" value="Isopntndiph_ism"/>
    <property type="match status" value="1"/>
</dbReference>
<dbReference type="PROSITE" id="PS51462">
    <property type="entry name" value="NUDIX"/>
    <property type="match status" value="1"/>
</dbReference>
<keyword evidence="8 10" id="KW-0414">Isoprene biosynthesis</keyword>
<feature type="binding site" evidence="10">
    <location>
        <position position="113"/>
    </location>
    <ligand>
        <name>Mn(2+)</name>
        <dbReference type="ChEBI" id="CHEBI:29035"/>
    </ligand>
</feature>
<dbReference type="InterPro" id="IPR056375">
    <property type="entry name" value="Idi_bact"/>
</dbReference>
<evidence type="ECO:0000256" key="1">
    <source>
        <dbReference type="ARBA" id="ARBA00004826"/>
    </source>
</evidence>
<evidence type="ECO:0000256" key="10">
    <source>
        <dbReference type="HAMAP-Rule" id="MF_00202"/>
    </source>
</evidence>
<evidence type="ECO:0000313" key="13">
    <source>
        <dbReference type="Proteomes" id="UP001326613"/>
    </source>
</evidence>
<keyword evidence="13" id="KW-1185">Reference proteome</keyword>
<evidence type="ECO:0000256" key="3">
    <source>
        <dbReference type="ARBA" id="ARBA00012057"/>
    </source>
</evidence>
<feature type="binding site" evidence="10">
    <location>
        <position position="115"/>
    </location>
    <ligand>
        <name>Mn(2+)</name>
        <dbReference type="ChEBI" id="CHEBI:29035"/>
    </ligand>
</feature>
<keyword evidence="6 10" id="KW-0460">Magnesium</keyword>
<dbReference type="InterPro" id="IPR011876">
    <property type="entry name" value="IsopentenylPP_isomerase_typ1"/>
</dbReference>
<dbReference type="NCBIfam" id="TIGR02150">
    <property type="entry name" value="IPP_isom_1"/>
    <property type="match status" value="1"/>
</dbReference>
<evidence type="ECO:0000256" key="4">
    <source>
        <dbReference type="ARBA" id="ARBA00022490"/>
    </source>
</evidence>
<dbReference type="HAMAP" id="MF_00202">
    <property type="entry name" value="Idi"/>
    <property type="match status" value="1"/>
</dbReference>
<accession>A0ABZ0US33</accession>
<dbReference type="Pfam" id="PF00293">
    <property type="entry name" value="NUDIX"/>
    <property type="match status" value="1"/>
</dbReference>
<dbReference type="PANTHER" id="PTHR10885:SF0">
    <property type="entry name" value="ISOPENTENYL-DIPHOSPHATE DELTA-ISOMERASE"/>
    <property type="match status" value="1"/>
</dbReference>
<feature type="domain" description="Nudix hydrolase" evidence="11">
    <location>
        <begin position="31"/>
        <end position="163"/>
    </location>
</feature>
<keyword evidence="9 10" id="KW-0413">Isomerase</keyword>
<dbReference type="NCBIfam" id="NF002995">
    <property type="entry name" value="PRK03759.1"/>
    <property type="match status" value="1"/>
</dbReference>
<comment type="subcellular location">
    <subcellularLocation>
        <location evidence="10">Cytoplasm</location>
    </subcellularLocation>
</comment>
<dbReference type="InterPro" id="IPR015797">
    <property type="entry name" value="NUDIX_hydrolase-like_dom_sf"/>
</dbReference>
<dbReference type="CDD" id="cd02885">
    <property type="entry name" value="NUDIX_IPP_Isomerase"/>
    <property type="match status" value="1"/>
</dbReference>
<dbReference type="EMBL" id="CP112932">
    <property type="protein sequence ID" value="WPY00845.1"/>
    <property type="molecule type" value="Genomic_DNA"/>
</dbReference>
<keyword evidence="4 10" id="KW-0963">Cytoplasm</keyword>
<evidence type="ECO:0000256" key="7">
    <source>
        <dbReference type="ARBA" id="ARBA00023211"/>
    </source>
</evidence>
<sequence length="182" mass="21581">MLNSKHVVLVNDQDEVLGTVDKLAVHDLNTPLHRGVSVFIFNSKRQLLLQRRHPSKKTWPNFWSNSFCGHPQLDETYEQAAFRHAQFELGLKLDELSLISDYRYKFMHNNIVENEICPIYFTISDQLMLPNFKEISETKWIKWTEFLHSTTTTPEIFTPWCIEEAKILQESDIFKRYFSELI</sequence>
<comment type="similarity">
    <text evidence="2 10">Belongs to the IPP isomerase type 1 family.</text>
</comment>
<evidence type="ECO:0000256" key="6">
    <source>
        <dbReference type="ARBA" id="ARBA00022842"/>
    </source>
</evidence>
<comment type="function">
    <text evidence="10">Catalyzes the 1,3-allylic rearrangement of the homoallylic substrate isopentenyl (IPP) to its highly electrophilic allylic isomer, dimethylallyl diphosphate (DMAPP).</text>
</comment>
<protein>
    <recommendedName>
        <fullName evidence="3 10">Isopentenyl-diphosphate Delta-isomerase</fullName>
        <shortName evidence="10">IPP isomerase</shortName>
        <ecNumber evidence="3 10">5.3.3.2</ecNumber>
    </recommendedName>
    <alternativeName>
        <fullName evidence="10">IPP:DMAPP isomerase</fullName>
    </alternativeName>
    <alternativeName>
        <fullName evidence="10">Isopentenyl pyrophosphate isomerase</fullName>
    </alternativeName>
</protein>
<evidence type="ECO:0000256" key="2">
    <source>
        <dbReference type="ARBA" id="ARBA00007579"/>
    </source>
</evidence>
<keyword evidence="7 10" id="KW-0464">Manganese</keyword>
<organism evidence="12 13">
    <name type="scientific">Candidatus Trichorickettsia mobilis</name>
    <dbReference type="NCBI Taxonomy" id="1346319"/>
    <lineage>
        <taxon>Bacteria</taxon>
        <taxon>Pseudomonadati</taxon>
        <taxon>Pseudomonadota</taxon>
        <taxon>Alphaproteobacteria</taxon>
        <taxon>Rickettsiales</taxon>
        <taxon>Rickettsiaceae</taxon>
        <taxon>Rickettsieae</taxon>
        <taxon>Candidatus Trichorickettsia</taxon>
    </lineage>
</organism>
<feature type="binding site" evidence="10">
    <location>
        <position position="88"/>
    </location>
    <ligand>
        <name>Mg(2+)</name>
        <dbReference type="ChEBI" id="CHEBI:18420"/>
    </ligand>
</feature>
<dbReference type="SUPFAM" id="SSF55811">
    <property type="entry name" value="Nudix"/>
    <property type="match status" value="1"/>
</dbReference>
<feature type="binding site" evidence="10">
    <location>
        <position position="26"/>
    </location>
    <ligand>
        <name>Mn(2+)</name>
        <dbReference type="ChEBI" id="CHEBI:29035"/>
    </ligand>
</feature>
<name>A0ABZ0US33_9RICK</name>
<feature type="binding site" evidence="10">
    <location>
        <position position="70"/>
    </location>
    <ligand>
        <name>Mn(2+)</name>
        <dbReference type="ChEBI" id="CHEBI:29035"/>
    </ligand>
</feature>
<dbReference type="Proteomes" id="UP001326613">
    <property type="component" value="Chromosome"/>
</dbReference>
<feature type="active site" evidence="10">
    <location>
        <position position="115"/>
    </location>
</feature>
<dbReference type="RefSeq" id="WP_323737675.1">
    <property type="nucleotide sequence ID" value="NZ_CP112932.1"/>
</dbReference>